<dbReference type="EMBL" id="LR743590">
    <property type="protein sequence ID" value="CAA2617244.1"/>
    <property type="molecule type" value="Genomic_DNA"/>
</dbReference>
<accession>A0A7I8IGC7</accession>
<dbReference type="EMBL" id="CACRZD030000003">
    <property type="protein sequence ID" value="CAA6656942.1"/>
    <property type="molecule type" value="Genomic_DNA"/>
</dbReference>
<name>A0A7I8IGC7_SPIIN</name>
<protein>
    <submittedName>
        <fullName evidence="1">Uncharacterized protein</fullName>
    </submittedName>
</protein>
<evidence type="ECO:0000313" key="2">
    <source>
        <dbReference type="Proteomes" id="UP001189122"/>
    </source>
</evidence>
<evidence type="ECO:0000313" key="1">
    <source>
        <dbReference type="EMBL" id="CAA2617244.1"/>
    </source>
</evidence>
<dbReference type="Proteomes" id="UP001189122">
    <property type="component" value="Unassembled WGS sequence"/>
</dbReference>
<keyword evidence="2" id="KW-1185">Reference proteome</keyword>
<organism evidence="1">
    <name type="scientific">Spirodela intermedia</name>
    <name type="common">Intermediate duckweed</name>
    <dbReference type="NCBI Taxonomy" id="51605"/>
    <lineage>
        <taxon>Eukaryota</taxon>
        <taxon>Viridiplantae</taxon>
        <taxon>Streptophyta</taxon>
        <taxon>Embryophyta</taxon>
        <taxon>Tracheophyta</taxon>
        <taxon>Spermatophyta</taxon>
        <taxon>Magnoliopsida</taxon>
        <taxon>Liliopsida</taxon>
        <taxon>Araceae</taxon>
        <taxon>Lemnoideae</taxon>
        <taxon>Spirodela</taxon>
    </lineage>
</organism>
<dbReference type="AlphaFoldDB" id="A0A7I8IGC7"/>
<gene>
    <name evidence="1" type="ORF">SI7747_03003413</name>
</gene>
<proteinExistence type="predicted"/>
<reference evidence="1 2" key="1">
    <citation type="submission" date="2019-12" db="EMBL/GenBank/DDBJ databases">
        <authorList>
            <person name="Scholz U."/>
            <person name="Mascher M."/>
            <person name="Fiebig A."/>
        </authorList>
    </citation>
    <scope>NUCLEOTIDE SEQUENCE</scope>
</reference>
<sequence>MGLGKKQARNHKAFVWNSADAMIKAGDLTLICDAQAGPRPGSGEKPETYAPASWLRSLGQISSPVGVKKIYIYNIERERERERTMGYT</sequence>